<dbReference type="PANTHER" id="PTHR30255:SF2">
    <property type="entry name" value="SINGLE-STRANDED-DNA-SPECIFIC EXONUCLEASE RECJ"/>
    <property type="match status" value="1"/>
</dbReference>
<organism evidence="9 10">
    <name type="scientific">Candidatus Kaiserbacteria bacterium RIFCSPHIGHO2_02_FULL_59_21</name>
    <dbReference type="NCBI Taxonomy" id="1798500"/>
    <lineage>
        <taxon>Bacteria</taxon>
        <taxon>Candidatus Kaiseribacteriota</taxon>
    </lineage>
</organism>
<evidence type="ECO:0000256" key="2">
    <source>
        <dbReference type="ARBA" id="ARBA00019841"/>
    </source>
</evidence>
<feature type="domain" description="RecJ OB" evidence="8">
    <location>
        <begin position="446"/>
        <end position="544"/>
    </location>
</feature>
<dbReference type="GO" id="GO:0006310">
    <property type="term" value="P:DNA recombination"/>
    <property type="evidence" value="ECO:0007669"/>
    <property type="project" value="InterPro"/>
</dbReference>
<dbReference type="Pfam" id="PF17768">
    <property type="entry name" value="RecJ_OB"/>
    <property type="match status" value="1"/>
</dbReference>
<dbReference type="InterPro" id="IPR004610">
    <property type="entry name" value="RecJ"/>
</dbReference>
<evidence type="ECO:0000256" key="5">
    <source>
        <dbReference type="ARBA" id="ARBA00022839"/>
    </source>
</evidence>
<dbReference type="GO" id="GO:0006281">
    <property type="term" value="P:DNA repair"/>
    <property type="evidence" value="ECO:0007669"/>
    <property type="project" value="InterPro"/>
</dbReference>
<dbReference type="Pfam" id="PF01368">
    <property type="entry name" value="DHH"/>
    <property type="match status" value="1"/>
</dbReference>
<evidence type="ECO:0000256" key="4">
    <source>
        <dbReference type="ARBA" id="ARBA00022801"/>
    </source>
</evidence>
<feature type="domain" description="DDH" evidence="6">
    <location>
        <begin position="60"/>
        <end position="192"/>
    </location>
</feature>
<evidence type="ECO:0000256" key="1">
    <source>
        <dbReference type="ARBA" id="ARBA00005915"/>
    </source>
</evidence>
<keyword evidence="5 9" id="KW-0269">Exonuclease</keyword>
<dbReference type="PANTHER" id="PTHR30255">
    <property type="entry name" value="SINGLE-STRANDED-DNA-SPECIFIC EXONUCLEASE RECJ"/>
    <property type="match status" value="1"/>
</dbReference>
<dbReference type="InterPro" id="IPR038763">
    <property type="entry name" value="DHH_sf"/>
</dbReference>
<evidence type="ECO:0000259" key="6">
    <source>
        <dbReference type="Pfam" id="PF01368"/>
    </source>
</evidence>
<dbReference type="GO" id="GO:0008409">
    <property type="term" value="F:5'-3' exonuclease activity"/>
    <property type="evidence" value="ECO:0007669"/>
    <property type="project" value="InterPro"/>
</dbReference>
<name>A0A1F6E0L5_9BACT</name>
<accession>A0A1F6E0L5</accession>
<comment type="caution">
    <text evidence="9">The sequence shown here is derived from an EMBL/GenBank/DDBJ whole genome shotgun (WGS) entry which is preliminary data.</text>
</comment>
<dbReference type="Gene3D" id="3.90.1640.30">
    <property type="match status" value="1"/>
</dbReference>
<dbReference type="Proteomes" id="UP000178572">
    <property type="component" value="Unassembled WGS sequence"/>
</dbReference>
<evidence type="ECO:0000313" key="10">
    <source>
        <dbReference type="Proteomes" id="UP000178572"/>
    </source>
</evidence>
<dbReference type="STRING" id="1798500.A3C21_02520"/>
<dbReference type="InterPro" id="IPR001667">
    <property type="entry name" value="DDH_dom"/>
</dbReference>
<evidence type="ECO:0000259" key="7">
    <source>
        <dbReference type="Pfam" id="PF02272"/>
    </source>
</evidence>
<protein>
    <recommendedName>
        <fullName evidence="2">Single-stranded-DNA-specific exonuclease RecJ</fullName>
    </recommendedName>
</protein>
<dbReference type="SUPFAM" id="SSF64182">
    <property type="entry name" value="DHH phosphoesterases"/>
    <property type="match status" value="1"/>
</dbReference>
<dbReference type="Pfam" id="PF02272">
    <property type="entry name" value="DHHA1"/>
    <property type="match status" value="1"/>
</dbReference>
<evidence type="ECO:0000313" key="9">
    <source>
        <dbReference type="EMBL" id="OGG67203.1"/>
    </source>
</evidence>
<comment type="similarity">
    <text evidence="1">Belongs to the RecJ family.</text>
</comment>
<evidence type="ECO:0000256" key="3">
    <source>
        <dbReference type="ARBA" id="ARBA00022722"/>
    </source>
</evidence>
<dbReference type="InterPro" id="IPR051673">
    <property type="entry name" value="SSDNA_exonuclease_RecJ"/>
</dbReference>
<evidence type="ECO:0000259" key="8">
    <source>
        <dbReference type="Pfam" id="PF17768"/>
    </source>
</evidence>
<keyword evidence="4" id="KW-0378">Hydrolase</keyword>
<proteinExistence type="inferred from homology"/>
<dbReference type="EMBL" id="MFLN01000022">
    <property type="protein sequence ID" value="OGG67203.1"/>
    <property type="molecule type" value="Genomic_DNA"/>
</dbReference>
<dbReference type="InterPro" id="IPR041122">
    <property type="entry name" value="RecJ_OB"/>
</dbReference>
<dbReference type="NCBIfam" id="TIGR00644">
    <property type="entry name" value="recJ"/>
    <property type="match status" value="1"/>
</dbReference>
<keyword evidence="3" id="KW-0540">Nuclease</keyword>
<sequence length="556" mass="60136">MPEISELVRDLLTRRGITAEADIRTFLEPDYELHTHAPLLLQGMDGAVARLLLAIQNVERIAVYADFDCDGIPGAALLSDFFEKIGYGNFEVYIPHRDREGYGFHVKAIEQLSSRGVSLIITVDVGTTAVDAVAFAKGKGVDVIVTDHHELNGAPPDAVAVLNPKRDGYPFRDLCGAAVAFKLVQATLIEGRKRGFAAFAAIPEGWEKWLLDLGAIATIADLVPLIGENRVLAHFGLRVLRKSPRSGLIALCNRLRLRRSELTEEDIAFSIAPRINAASRMDNPDLAFRLLVTSDSDEAEKLAARLESLNARRKGVVAGIVRQARKTARARFKPAEKVVVFGDPEWKPALLGLAANSIVEERGGVVCLWGRDASGNLKGSCRSDGSISVVELFANAREAFEEFGGHRASGGFTVSYENVHTLQDALARAAVGIEQNGVPDPSGHEAHVALSEIGVPLFEEVSRLAPFGVGNPKPVFLVSSVAVSSVRRFGREQNHVEVVVSCERTKRSMRAFDFFRSPADFTHAPSAGAPARILAMIGKDGFRGGLALRLVDVLAA</sequence>
<dbReference type="Gene3D" id="3.10.310.30">
    <property type="match status" value="1"/>
</dbReference>
<dbReference type="AlphaFoldDB" id="A0A1F6E0L5"/>
<feature type="domain" description="DHHA1" evidence="7">
    <location>
        <begin position="337"/>
        <end position="428"/>
    </location>
</feature>
<reference evidence="9 10" key="1">
    <citation type="journal article" date="2016" name="Nat. Commun.">
        <title>Thousands of microbial genomes shed light on interconnected biogeochemical processes in an aquifer system.</title>
        <authorList>
            <person name="Anantharaman K."/>
            <person name="Brown C.T."/>
            <person name="Hug L.A."/>
            <person name="Sharon I."/>
            <person name="Castelle C.J."/>
            <person name="Probst A.J."/>
            <person name="Thomas B.C."/>
            <person name="Singh A."/>
            <person name="Wilkins M.J."/>
            <person name="Karaoz U."/>
            <person name="Brodie E.L."/>
            <person name="Williams K.H."/>
            <person name="Hubbard S.S."/>
            <person name="Banfield J.F."/>
        </authorList>
    </citation>
    <scope>NUCLEOTIDE SEQUENCE [LARGE SCALE GENOMIC DNA]</scope>
</reference>
<dbReference type="GO" id="GO:0003676">
    <property type="term" value="F:nucleic acid binding"/>
    <property type="evidence" value="ECO:0007669"/>
    <property type="project" value="InterPro"/>
</dbReference>
<gene>
    <name evidence="9" type="ORF">A3C21_02520</name>
</gene>
<dbReference type="InterPro" id="IPR003156">
    <property type="entry name" value="DHHA1_dom"/>
</dbReference>